<dbReference type="InterPro" id="IPR054169">
    <property type="entry name" value="GlgB_N"/>
</dbReference>
<evidence type="ECO:0000256" key="11">
    <source>
        <dbReference type="PIRSR" id="PIRSR000463-1"/>
    </source>
</evidence>
<dbReference type="SUPFAM" id="SSF51445">
    <property type="entry name" value="(Trans)glycosidases"/>
    <property type="match status" value="1"/>
</dbReference>
<dbReference type="InterPro" id="IPR037439">
    <property type="entry name" value="Branching_enzy"/>
</dbReference>
<dbReference type="Pfam" id="PF22019">
    <property type="entry name" value="GlgB_N"/>
    <property type="match status" value="1"/>
</dbReference>
<dbReference type="Gene3D" id="2.60.40.1180">
    <property type="entry name" value="Golgi alpha-mannosidase II"/>
    <property type="match status" value="1"/>
</dbReference>
<dbReference type="EC" id="2.4.1.18" evidence="10"/>
<dbReference type="PANTHER" id="PTHR43651">
    <property type="entry name" value="1,4-ALPHA-GLUCAN-BRANCHING ENZYME"/>
    <property type="match status" value="1"/>
</dbReference>
<dbReference type="CDD" id="cd02855">
    <property type="entry name" value="E_set_GBE_prok_N"/>
    <property type="match status" value="1"/>
</dbReference>
<dbReference type="FunFam" id="2.60.40.10:FF:000169">
    <property type="entry name" value="1,4-alpha-glucan branching enzyme GlgB"/>
    <property type="match status" value="1"/>
</dbReference>
<keyword evidence="5 10" id="KW-0321">Glycogen metabolism</keyword>
<keyword evidence="8 10" id="KW-0320">Glycogen biosynthesis</keyword>
<evidence type="ECO:0000313" key="13">
    <source>
        <dbReference type="EMBL" id="SEK45020.1"/>
    </source>
</evidence>
<dbReference type="GO" id="GO:0005978">
    <property type="term" value="P:glycogen biosynthetic process"/>
    <property type="evidence" value="ECO:0007669"/>
    <property type="project" value="UniProtKB-UniRule"/>
</dbReference>
<evidence type="ECO:0000256" key="6">
    <source>
        <dbReference type="ARBA" id="ARBA00022676"/>
    </source>
</evidence>
<evidence type="ECO:0000256" key="5">
    <source>
        <dbReference type="ARBA" id="ARBA00022600"/>
    </source>
</evidence>
<protein>
    <recommendedName>
        <fullName evidence="10">1,4-alpha-glucan branching enzyme GlgB</fullName>
        <ecNumber evidence="10">2.4.1.18</ecNumber>
    </recommendedName>
    <alternativeName>
        <fullName evidence="10">1,4-alpha-D-glucan:1,4-alpha-D-glucan 6-glucosyl-transferase</fullName>
    </alternativeName>
    <alternativeName>
        <fullName evidence="10">Alpha-(1-&gt;4)-glucan branching enzyme</fullName>
    </alternativeName>
    <alternativeName>
        <fullName evidence="10">Glycogen branching enzyme</fullName>
        <shortName evidence="10">BE</shortName>
    </alternativeName>
</protein>
<dbReference type="InterPro" id="IPR014756">
    <property type="entry name" value="Ig_E-set"/>
</dbReference>
<dbReference type="InterPro" id="IPR013780">
    <property type="entry name" value="Glyco_hydro_b"/>
</dbReference>
<evidence type="ECO:0000256" key="10">
    <source>
        <dbReference type="HAMAP-Rule" id="MF_00685"/>
    </source>
</evidence>
<gene>
    <name evidence="10" type="primary">glgB</name>
    <name evidence="13" type="ORF">SAMN05216387_101465</name>
</gene>
<dbReference type="SUPFAM" id="SSF81296">
    <property type="entry name" value="E set domains"/>
    <property type="match status" value="1"/>
</dbReference>
<evidence type="ECO:0000256" key="3">
    <source>
        <dbReference type="ARBA" id="ARBA00004964"/>
    </source>
</evidence>
<comment type="pathway">
    <text evidence="3 10">Glycan biosynthesis; glycogen biosynthesis.</text>
</comment>
<dbReference type="Gene3D" id="2.60.40.10">
    <property type="entry name" value="Immunoglobulins"/>
    <property type="match status" value="2"/>
</dbReference>
<comment type="function">
    <text evidence="2 10">Catalyzes the formation of the alpha-1,6-glucosidic linkages in glycogen by scission of a 1,4-alpha-linked oligosaccharide from growing alpha-1,4-glucan chains and the subsequent attachment of the oligosaccharide to the alpha-1,6 position.</text>
</comment>
<dbReference type="STRING" id="1233.SAMN05216387_101465"/>
<dbReference type="InterPro" id="IPR004193">
    <property type="entry name" value="Glyco_hydro_13_N"/>
</dbReference>
<dbReference type="SUPFAM" id="SSF51011">
    <property type="entry name" value="Glycosyl hydrolase domain"/>
    <property type="match status" value="1"/>
</dbReference>
<proteinExistence type="inferred from homology"/>
<dbReference type="GO" id="GO:0003844">
    <property type="term" value="F:1,4-alpha-glucan branching enzyme activity"/>
    <property type="evidence" value="ECO:0007669"/>
    <property type="project" value="UniProtKB-UniRule"/>
</dbReference>
<dbReference type="AlphaFoldDB" id="A0A1H7H7P9"/>
<comment type="similarity">
    <text evidence="4 10">Belongs to the glycosyl hydrolase 13 family. GlgB subfamily.</text>
</comment>
<organism evidence="13 14">
    <name type="scientific">Nitrosovibrio tenuis</name>
    <dbReference type="NCBI Taxonomy" id="1233"/>
    <lineage>
        <taxon>Bacteria</taxon>
        <taxon>Pseudomonadati</taxon>
        <taxon>Pseudomonadota</taxon>
        <taxon>Betaproteobacteria</taxon>
        <taxon>Nitrosomonadales</taxon>
        <taxon>Nitrosomonadaceae</taxon>
        <taxon>Nitrosovibrio</taxon>
    </lineage>
</organism>
<dbReference type="PIRSF" id="PIRSF000463">
    <property type="entry name" value="GlgB"/>
    <property type="match status" value="1"/>
</dbReference>
<dbReference type="Gene3D" id="3.20.20.80">
    <property type="entry name" value="Glycosidases"/>
    <property type="match status" value="1"/>
</dbReference>
<dbReference type="EMBL" id="FOBH01000001">
    <property type="protein sequence ID" value="SEK45020.1"/>
    <property type="molecule type" value="Genomic_DNA"/>
</dbReference>
<comment type="subunit">
    <text evidence="10">Monomer.</text>
</comment>
<dbReference type="GO" id="GO:0043169">
    <property type="term" value="F:cation binding"/>
    <property type="evidence" value="ECO:0007669"/>
    <property type="project" value="InterPro"/>
</dbReference>
<evidence type="ECO:0000256" key="9">
    <source>
        <dbReference type="ARBA" id="ARBA00023277"/>
    </source>
</evidence>
<dbReference type="InterPro" id="IPR044143">
    <property type="entry name" value="GlgB_N_E_set_prok"/>
</dbReference>
<dbReference type="GO" id="GO:0004553">
    <property type="term" value="F:hydrolase activity, hydrolyzing O-glycosyl compounds"/>
    <property type="evidence" value="ECO:0007669"/>
    <property type="project" value="InterPro"/>
</dbReference>
<keyword evidence="7 10" id="KW-0808">Transferase</keyword>
<keyword evidence="14" id="KW-1185">Reference proteome</keyword>
<dbReference type="GO" id="GO:0005829">
    <property type="term" value="C:cytosol"/>
    <property type="evidence" value="ECO:0007669"/>
    <property type="project" value="TreeGrafter"/>
</dbReference>
<dbReference type="FunFam" id="3.20.20.80:FF:000003">
    <property type="entry name" value="1,4-alpha-glucan branching enzyme GlgB"/>
    <property type="match status" value="1"/>
</dbReference>
<feature type="domain" description="Glycosyl hydrolase family 13 catalytic" evidence="12">
    <location>
        <begin position="261"/>
        <end position="628"/>
    </location>
</feature>
<reference evidence="13 14" key="1">
    <citation type="submission" date="2016-10" db="EMBL/GenBank/DDBJ databases">
        <authorList>
            <person name="de Groot N.N."/>
        </authorList>
    </citation>
    <scope>NUCLEOTIDE SEQUENCE [LARGE SCALE GENOMIC DNA]</scope>
    <source>
        <strain evidence="13 14">Nv1</strain>
    </source>
</reference>
<keyword evidence="6 10" id="KW-0328">Glycosyltransferase</keyword>
<dbReference type="UniPathway" id="UPA00164"/>
<feature type="active site" description="Nucleophile" evidence="10 11">
    <location>
        <position position="418"/>
    </location>
</feature>
<evidence type="ECO:0000256" key="2">
    <source>
        <dbReference type="ARBA" id="ARBA00002953"/>
    </source>
</evidence>
<dbReference type="SMART" id="SM00642">
    <property type="entry name" value="Aamy"/>
    <property type="match status" value="1"/>
</dbReference>
<dbReference type="InterPro" id="IPR006407">
    <property type="entry name" value="GlgB"/>
</dbReference>
<dbReference type="NCBIfam" id="NF008967">
    <property type="entry name" value="PRK12313.1"/>
    <property type="match status" value="1"/>
</dbReference>
<accession>A0A1H7H7P9</accession>
<dbReference type="Pfam" id="PF02922">
    <property type="entry name" value="CBM_48"/>
    <property type="match status" value="1"/>
</dbReference>
<dbReference type="RefSeq" id="WP_090826883.1">
    <property type="nucleotide sequence ID" value="NZ_FOBH01000001.1"/>
</dbReference>
<dbReference type="Pfam" id="PF00128">
    <property type="entry name" value="Alpha-amylase"/>
    <property type="match status" value="1"/>
</dbReference>
<sequence length="749" mass="85220">MQSNPSRYALIVKVNPALEALLAARLHDPFSYLGAHMEQDYILIRVFYPHAMNVWISIAGNFELMARVHPCGVFEWRGPISPVMPYLLRVENDSNTPEAHIYETYDAYAFLPRVSHYDLYLFNEGRLWQAYRTLGSHAREIDGIAGVLFAVWAPNAERVSVVGDFNRWDGRIHPMTVHGFSGVWELFIPGLPPGSLYKYEILNRSSGELLLKTDPYAGYYELRPNTAACTPAASQPGWHDAGWMANRAISDWLHAPLNIYEVHAGSWKRNPDGSFLSYRELAGHLIPYVREMGYTHIELLPVSEHPLDESWGYQTTGYFAPTSRFGSPDDLKFFVNACHRAGLGVILDWVPAHFPTDAFALTRFDGTALYEHEDPRMGFHQDWGTHIFNFGRNEVKSFLLSSAHYWLSEFHIDGLRVDAVASMLYLDYSRKPGEWIPNRFGGRENLEAMDFLRELNIMVHQEFPGALTLAEESTAWPAVSRPAYVGGLGFSMKWNMGWMNDTLSYMRNDPVHRRFHHEQLTFGQLYAYSENFVLPFSHDEVVHGKGSLLGKMPGDAWQRFANLRLLFSYQMTYPGKKLNFMGNESAQQQEWNSGGELDWEQFKSPQHLGVKRLSRDLNHLYSSIPALHQLDFLPEGFTWIDCHDADNSVISYLRHACNGSFVLVILNFTPVPRREYRIGVPAGGTYHEIFNSDSSYYGGSNLGNMGRIDATSEPWMGWPHSIVITLPPLTGIILSLESSRGVVVLTDEV</sequence>
<dbReference type="OrthoDB" id="9800174at2"/>
<name>A0A1H7H7P9_9PROT</name>
<dbReference type="PANTHER" id="PTHR43651:SF3">
    <property type="entry name" value="1,4-ALPHA-GLUCAN-BRANCHING ENZYME"/>
    <property type="match status" value="1"/>
</dbReference>
<dbReference type="InterPro" id="IPR013783">
    <property type="entry name" value="Ig-like_fold"/>
</dbReference>
<evidence type="ECO:0000256" key="8">
    <source>
        <dbReference type="ARBA" id="ARBA00023056"/>
    </source>
</evidence>
<keyword evidence="9 10" id="KW-0119">Carbohydrate metabolism</keyword>
<evidence type="ECO:0000313" key="14">
    <source>
        <dbReference type="Proteomes" id="UP000198620"/>
    </source>
</evidence>
<comment type="catalytic activity">
    <reaction evidence="1 10">
        <text>Transfers a segment of a (1-&gt;4)-alpha-D-glucan chain to a primary hydroxy group in a similar glucan chain.</text>
        <dbReference type="EC" id="2.4.1.18"/>
    </reaction>
</comment>
<evidence type="ECO:0000259" key="12">
    <source>
        <dbReference type="SMART" id="SM00642"/>
    </source>
</evidence>
<dbReference type="InterPro" id="IPR006047">
    <property type="entry name" value="GH13_cat_dom"/>
</dbReference>
<dbReference type="InterPro" id="IPR017853">
    <property type="entry name" value="GH"/>
</dbReference>
<dbReference type="Proteomes" id="UP000198620">
    <property type="component" value="Unassembled WGS sequence"/>
</dbReference>
<dbReference type="Pfam" id="PF02806">
    <property type="entry name" value="Alpha-amylase_C"/>
    <property type="match status" value="1"/>
</dbReference>
<dbReference type="CDD" id="cd11322">
    <property type="entry name" value="AmyAc_Glg_BE"/>
    <property type="match status" value="1"/>
</dbReference>
<evidence type="ECO:0000256" key="4">
    <source>
        <dbReference type="ARBA" id="ARBA00009000"/>
    </source>
</evidence>
<dbReference type="NCBIfam" id="NF003811">
    <property type="entry name" value="PRK05402.1"/>
    <property type="match status" value="1"/>
</dbReference>
<dbReference type="HAMAP" id="MF_00685">
    <property type="entry name" value="GlgB"/>
    <property type="match status" value="1"/>
</dbReference>
<dbReference type="NCBIfam" id="TIGR01515">
    <property type="entry name" value="branching_enzym"/>
    <property type="match status" value="1"/>
</dbReference>
<evidence type="ECO:0000256" key="1">
    <source>
        <dbReference type="ARBA" id="ARBA00000826"/>
    </source>
</evidence>
<dbReference type="InterPro" id="IPR006048">
    <property type="entry name" value="A-amylase/branching_C"/>
</dbReference>
<dbReference type="FunFam" id="2.60.40.1180:FF:000002">
    <property type="entry name" value="1,4-alpha-glucan branching enzyme GlgB"/>
    <property type="match status" value="1"/>
</dbReference>
<feature type="active site" description="Proton donor" evidence="10 11">
    <location>
        <position position="471"/>
    </location>
</feature>
<evidence type="ECO:0000256" key="7">
    <source>
        <dbReference type="ARBA" id="ARBA00022679"/>
    </source>
</evidence>